<dbReference type="InterPro" id="IPR036271">
    <property type="entry name" value="Tet_transcr_reg_TetR-rel_C_sf"/>
</dbReference>
<evidence type="ECO:0000313" key="7">
    <source>
        <dbReference type="Proteomes" id="UP001501231"/>
    </source>
</evidence>
<comment type="caution">
    <text evidence="6">The sequence shown here is derived from an EMBL/GenBank/DDBJ whole genome shotgun (WGS) entry which is preliminary data.</text>
</comment>
<gene>
    <name evidence="6" type="ORF">GCM10010191_46340</name>
</gene>
<dbReference type="Gene3D" id="1.10.10.60">
    <property type="entry name" value="Homeodomain-like"/>
    <property type="match status" value="1"/>
</dbReference>
<dbReference type="SUPFAM" id="SSF46689">
    <property type="entry name" value="Homeodomain-like"/>
    <property type="match status" value="1"/>
</dbReference>
<keyword evidence="1" id="KW-0805">Transcription regulation</keyword>
<proteinExistence type="predicted"/>
<dbReference type="SUPFAM" id="SSF48498">
    <property type="entry name" value="Tetracyclin repressor-like, C-terminal domain"/>
    <property type="match status" value="1"/>
</dbReference>
<dbReference type="PANTHER" id="PTHR30055">
    <property type="entry name" value="HTH-TYPE TRANSCRIPTIONAL REGULATOR RUTR"/>
    <property type="match status" value="1"/>
</dbReference>
<feature type="DNA-binding region" description="H-T-H motif" evidence="4">
    <location>
        <begin position="41"/>
        <end position="60"/>
    </location>
</feature>
<feature type="domain" description="HTH tetR-type" evidence="5">
    <location>
        <begin position="18"/>
        <end position="78"/>
    </location>
</feature>
<dbReference type="InterPro" id="IPR001647">
    <property type="entry name" value="HTH_TetR"/>
</dbReference>
<dbReference type="Gene3D" id="1.10.357.10">
    <property type="entry name" value="Tetracycline Repressor, domain 2"/>
    <property type="match status" value="1"/>
</dbReference>
<evidence type="ECO:0000259" key="5">
    <source>
        <dbReference type="PROSITE" id="PS50977"/>
    </source>
</evidence>
<dbReference type="Pfam" id="PF00440">
    <property type="entry name" value="TetR_N"/>
    <property type="match status" value="1"/>
</dbReference>
<keyword evidence="2 4" id="KW-0238">DNA-binding</keyword>
<name>A0ABN3JGR2_9ACTN</name>
<keyword evidence="7" id="KW-1185">Reference proteome</keyword>
<sequence length="224" mass="24254">MKALWDLRDQPEKKPRMPLSVSAIVDAAIAIADGDGIEAVSMQRIAADLGFTKMSLYRHVSNKSELLSIMIDTAVGEPPDLSEVPDGWRAKLEEFVRRLAEVWRRHPWLPTVTVGSRVMGPREAGWTESAVAALAGTGLTGDERMAAAFLLFGHVRNTQSMTTAGTQAWSGGSEMAELIRGRADLFPELSEALSGPTPALDDNARAFGLDRLLDGLAALIKERS</sequence>
<accession>A0ABN3JGR2</accession>
<dbReference type="RefSeq" id="WP_344591535.1">
    <property type="nucleotide sequence ID" value="NZ_BAAARW010000016.1"/>
</dbReference>
<dbReference type="Pfam" id="PF02909">
    <property type="entry name" value="TetR_C_1"/>
    <property type="match status" value="1"/>
</dbReference>
<dbReference type="InterPro" id="IPR009057">
    <property type="entry name" value="Homeodomain-like_sf"/>
</dbReference>
<evidence type="ECO:0000256" key="4">
    <source>
        <dbReference type="PROSITE-ProRule" id="PRU00335"/>
    </source>
</evidence>
<keyword evidence="3" id="KW-0804">Transcription</keyword>
<evidence type="ECO:0000256" key="2">
    <source>
        <dbReference type="ARBA" id="ARBA00023125"/>
    </source>
</evidence>
<evidence type="ECO:0000256" key="1">
    <source>
        <dbReference type="ARBA" id="ARBA00023015"/>
    </source>
</evidence>
<organism evidence="6 7">
    <name type="scientific">Actinomadura vinacea</name>
    <dbReference type="NCBI Taxonomy" id="115336"/>
    <lineage>
        <taxon>Bacteria</taxon>
        <taxon>Bacillati</taxon>
        <taxon>Actinomycetota</taxon>
        <taxon>Actinomycetes</taxon>
        <taxon>Streptosporangiales</taxon>
        <taxon>Thermomonosporaceae</taxon>
        <taxon>Actinomadura</taxon>
    </lineage>
</organism>
<dbReference type="InterPro" id="IPR004111">
    <property type="entry name" value="Repressor_TetR_C"/>
</dbReference>
<reference evidence="6 7" key="1">
    <citation type="journal article" date="2019" name="Int. J. Syst. Evol. Microbiol.">
        <title>The Global Catalogue of Microorganisms (GCM) 10K type strain sequencing project: providing services to taxonomists for standard genome sequencing and annotation.</title>
        <authorList>
            <consortium name="The Broad Institute Genomics Platform"/>
            <consortium name="The Broad Institute Genome Sequencing Center for Infectious Disease"/>
            <person name="Wu L."/>
            <person name="Ma J."/>
        </authorList>
    </citation>
    <scope>NUCLEOTIDE SEQUENCE [LARGE SCALE GENOMIC DNA]</scope>
    <source>
        <strain evidence="6 7">JCM 3325</strain>
    </source>
</reference>
<dbReference type="EMBL" id="BAAARW010000016">
    <property type="protein sequence ID" value="GAA2428096.1"/>
    <property type="molecule type" value="Genomic_DNA"/>
</dbReference>
<dbReference type="Proteomes" id="UP001501231">
    <property type="component" value="Unassembled WGS sequence"/>
</dbReference>
<evidence type="ECO:0000256" key="3">
    <source>
        <dbReference type="ARBA" id="ARBA00023163"/>
    </source>
</evidence>
<dbReference type="PANTHER" id="PTHR30055:SF151">
    <property type="entry name" value="TRANSCRIPTIONAL REGULATORY PROTEIN"/>
    <property type="match status" value="1"/>
</dbReference>
<dbReference type="InterPro" id="IPR050109">
    <property type="entry name" value="HTH-type_TetR-like_transc_reg"/>
</dbReference>
<evidence type="ECO:0000313" key="6">
    <source>
        <dbReference type="EMBL" id="GAA2428096.1"/>
    </source>
</evidence>
<dbReference type="PROSITE" id="PS50977">
    <property type="entry name" value="HTH_TETR_2"/>
    <property type="match status" value="1"/>
</dbReference>
<protein>
    <submittedName>
        <fullName evidence="6">TetR/AcrR family transcriptional regulator</fullName>
    </submittedName>
</protein>